<feature type="region of interest" description="Disordered" evidence="1">
    <location>
        <begin position="1"/>
        <end position="60"/>
    </location>
</feature>
<keyword evidence="3" id="KW-1185">Reference proteome</keyword>
<evidence type="ECO:0000313" key="3">
    <source>
        <dbReference type="Proteomes" id="UP001341281"/>
    </source>
</evidence>
<feature type="region of interest" description="Disordered" evidence="1">
    <location>
        <begin position="281"/>
        <end position="314"/>
    </location>
</feature>
<dbReference type="EMBL" id="CP144749">
    <property type="protein sequence ID" value="WVZ72997.1"/>
    <property type="molecule type" value="Genomic_DNA"/>
</dbReference>
<dbReference type="AlphaFoldDB" id="A0AAQ3TIX1"/>
<feature type="region of interest" description="Disordered" evidence="1">
    <location>
        <begin position="241"/>
        <end position="260"/>
    </location>
</feature>
<reference evidence="2 3" key="1">
    <citation type="submission" date="2024-02" db="EMBL/GenBank/DDBJ databases">
        <title>High-quality chromosome-scale genome assembly of Pensacola bahiagrass (Paspalum notatum Flugge var. saurae).</title>
        <authorList>
            <person name="Vega J.M."/>
            <person name="Podio M."/>
            <person name="Orjuela J."/>
            <person name="Siena L.A."/>
            <person name="Pessino S.C."/>
            <person name="Combes M.C."/>
            <person name="Mariac C."/>
            <person name="Albertini E."/>
            <person name="Pupilli F."/>
            <person name="Ortiz J.P.A."/>
            <person name="Leblanc O."/>
        </authorList>
    </citation>
    <scope>NUCLEOTIDE SEQUENCE [LARGE SCALE GENOMIC DNA]</scope>
    <source>
        <strain evidence="2">R1</strain>
        <tissue evidence="2">Leaf</tissue>
    </source>
</reference>
<proteinExistence type="predicted"/>
<evidence type="ECO:0000256" key="1">
    <source>
        <dbReference type="SAM" id="MobiDB-lite"/>
    </source>
</evidence>
<gene>
    <name evidence="2" type="ORF">U9M48_021369</name>
</gene>
<sequence>MKTNRRPGLSPRLPRETAPGFTSLPTCESRAAPGASSLGKSRNRRKSYDADPSTEETAASVSTASAACSVGICGAHPRPPTTPAAPSANVFRSSMTAVGGPQTRPLRRRLPRRTGSSDEETAATSSVLPSSPKLPRVTATSSFVLPSVSDATEAFCSSVDASTLPAFTPADLGHDFVFAEVELYASISGAKTIACQSPVPLFLASSLTAPANLWNLDQSTIPGTLLPASLDICLHRHAQTQGRKEAKHQRREERANNNTTTTTTKIYELINDASREVNDAATKSSSAKHDEELHRGLVGLSPESCAKAQSGSNRRLQQELRFFNDALRKE</sequence>
<protein>
    <submittedName>
        <fullName evidence="2">Uncharacterized protein</fullName>
    </submittedName>
</protein>
<dbReference type="Proteomes" id="UP001341281">
    <property type="component" value="Chromosome 05"/>
</dbReference>
<accession>A0AAQ3TIX1</accession>
<feature type="region of interest" description="Disordered" evidence="1">
    <location>
        <begin position="94"/>
        <end position="133"/>
    </location>
</feature>
<organism evidence="2 3">
    <name type="scientific">Paspalum notatum var. saurae</name>
    <dbReference type="NCBI Taxonomy" id="547442"/>
    <lineage>
        <taxon>Eukaryota</taxon>
        <taxon>Viridiplantae</taxon>
        <taxon>Streptophyta</taxon>
        <taxon>Embryophyta</taxon>
        <taxon>Tracheophyta</taxon>
        <taxon>Spermatophyta</taxon>
        <taxon>Magnoliopsida</taxon>
        <taxon>Liliopsida</taxon>
        <taxon>Poales</taxon>
        <taxon>Poaceae</taxon>
        <taxon>PACMAD clade</taxon>
        <taxon>Panicoideae</taxon>
        <taxon>Andropogonodae</taxon>
        <taxon>Paspaleae</taxon>
        <taxon>Paspalinae</taxon>
        <taxon>Paspalum</taxon>
    </lineage>
</organism>
<evidence type="ECO:0000313" key="2">
    <source>
        <dbReference type="EMBL" id="WVZ72997.1"/>
    </source>
</evidence>
<name>A0AAQ3TIX1_PASNO</name>